<name>A0A9Q3UZQ9_9FLAO</name>
<keyword evidence="1" id="KW-0175">Coiled coil</keyword>
<protein>
    <submittedName>
        <fullName evidence="2">Uncharacterized protein</fullName>
    </submittedName>
</protein>
<organism evidence="2 3">
    <name type="scientific">Chryseobacterium muglaense</name>
    <dbReference type="NCBI Taxonomy" id="2893752"/>
    <lineage>
        <taxon>Bacteria</taxon>
        <taxon>Pseudomonadati</taxon>
        <taxon>Bacteroidota</taxon>
        <taxon>Flavobacteriia</taxon>
        <taxon>Flavobacteriales</taxon>
        <taxon>Weeksellaceae</taxon>
        <taxon>Chryseobacterium group</taxon>
        <taxon>Chryseobacterium</taxon>
    </lineage>
</organism>
<reference evidence="2" key="1">
    <citation type="submission" date="2021-11" db="EMBL/GenBank/DDBJ databases">
        <title>Description of novel Chryseobacterium species.</title>
        <authorList>
            <person name="Saticioglu I.B."/>
            <person name="Ay H."/>
            <person name="Altun S."/>
            <person name="Duman M."/>
        </authorList>
    </citation>
    <scope>NUCLEOTIDE SEQUENCE</scope>
    <source>
        <strain evidence="2">C-39</strain>
    </source>
</reference>
<proteinExistence type="predicted"/>
<dbReference type="Proteomes" id="UP001107960">
    <property type="component" value="Unassembled WGS sequence"/>
</dbReference>
<comment type="caution">
    <text evidence="2">The sequence shown here is derived from an EMBL/GenBank/DDBJ whole genome shotgun (WGS) entry which is preliminary data.</text>
</comment>
<gene>
    <name evidence="2" type="ORF">LNP80_22655</name>
</gene>
<evidence type="ECO:0000313" key="3">
    <source>
        <dbReference type="Proteomes" id="UP001107960"/>
    </source>
</evidence>
<dbReference type="AlphaFoldDB" id="A0A9Q3UZQ9"/>
<evidence type="ECO:0000313" key="2">
    <source>
        <dbReference type="EMBL" id="MCC9037016.1"/>
    </source>
</evidence>
<accession>A0A9Q3UZQ9</accession>
<dbReference type="RefSeq" id="WP_229986510.1">
    <property type="nucleotide sequence ID" value="NZ_JAJJML010000002.1"/>
</dbReference>
<feature type="coiled-coil region" evidence="1">
    <location>
        <begin position="54"/>
        <end position="81"/>
    </location>
</feature>
<sequence>MARINRRPDIIYVKELTEEDKDNFEKILNKFRTTNNGEAIKKVVSEFLKNEELLNEQSKEILKLQSDLQNAQKEKTKFLSDTDKLINSISTVEESLKKAKIELTKLK</sequence>
<evidence type="ECO:0000256" key="1">
    <source>
        <dbReference type="SAM" id="Coils"/>
    </source>
</evidence>
<dbReference type="EMBL" id="JAJJML010000002">
    <property type="protein sequence ID" value="MCC9037016.1"/>
    <property type="molecule type" value="Genomic_DNA"/>
</dbReference>